<name>A0A151GN49_DRECN</name>
<feature type="region of interest" description="Disordered" evidence="1">
    <location>
        <begin position="88"/>
        <end position="107"/>
    </location>
</feature>
<dbReference type="PANTHER" id="PTHR13360">
    <property type="entry name" value="ACTIVATING SIGNAL COINTEGRATOR 1 COMPLEX SUBUNIT 1"/>
    <property type="match status" value="1"/>
</dbReference>
<dbReference type="Pfam" id="PF10469">
    <property type="entry name" value="AKAP7_NLS"/>
    <property type="match status" value="1"/>
</dbReference>
<dbReference type="GO" id="GO:0006307">
    <property type="term" value="P:DNA alkylation repair"/>
    <property type="evidence" value="ECO:0007669"/>
    <property type="project" value="InterPro"/>
</dbReference>
<dbReference type="InParanoid" id="A0A151GN49"/>
<dbReference type="GO" id="GO:0005634">
    <property type="term" value="C:nucleus"/>
    <property type="evidence" value="ECO:0007669"/>
    <property type="project" value="TreeGrafter"/>
</dbReference>
<accession>A0A151GN49</accession>
<gene>
    <name evidence="3" type="ORF">DCS_05437</name>
</gene>
<dbReference type="Proteomes" id="UP000076580">
    <property type="component" value="Chromosome 02"/>
</dbReference>
<dbReference type="PANTHER" id="PTHR13360:SF1">
    <property type="entry name" value="ACTIVATING SIGNAL COINTEGRATOR 1 COMPLEX SUBUNIT 1"/>
    <property type="match status" value="1"/>
</dbReference>
<proteinExistence type="predicted"/>
<evidence type="ECO:0000256" key="1">
    <source>
        <dbReference type="SAM" id="MobiDB-lite"/>
    </source>
</evidence>
<keyword evidence="4" id="KW-1185">Reference proteome</keyword>
<reference evidence="3 4" key="1">
    <citation type="journal article" date="2016" name="Sci. Rep.">
        <title>Insights into Adaptations to a Near-Obligate Nematode Endoparasitic Lifestyle from the Finished Genome of Drechmeria coniospora.</title>
        <authorList>
            <person name="Zhang L."/>
            <person name="Zhou Z."/>
            <person name="Guo Q."/>
            <person name="Fokkens L."/>
            <person name="Miskei M."/>
            <person name="Pocsi I."/>
            <person name="Zhang W."/>
            <person name="Chen M."/>
            <person name="Wang L."/>
            <person name="Sun Y."/>
            <person name="Donzelli B.G."/>
            <person name="Gibson D.M."/>
            <person name="Nelson D.R."/>
            <person name="Luo J.G."/>
            <person name="Rep M."/>
            <person name="Liu H."/>
            <person name="Yang S."/>
            <person name="Wang J."/>
            <person name="Krasnoff S.B."/>
            <person name="Xu Y."/>
            <person name="Molnar I."/>
            <person name="Lin M."/>
        </authorList>
    </citation>
    <scope>NUCLEOTIDE SEQUENCE [LARGE SCALE GENOMIC DNA]</scope>
    <source>
        <strain evidence="3 4">ARSEF 6962</strain>
    </source>
</reference>
<feature type="compositionally biased region" description="Low complexity" evidence="1">
    <location>
        <begin position="88"/>
        <end position="105"/>
    </location>
</feature>
<evidence type="ECO:0000259" key="2">
    <source>
        <dbReference type="Pfam" id="PF10469"/>
    </source>
</evidence>
<feature type="domain" description="A-kinase anchor protein 7-like phosphoesterase" evidence="2">
    <location>
        <begin position="4"/>
        <end position="243"/>
    </location>
</feature>
<comment type="caution">
    <text evidence="3">The sequence shown here is derived from an EMBL/GenBank/DDBJ whole genome shotgun (WGS) entry which is preliminary data.</text>
</comment>
<dbReference type="GeneID" id="63718080"/>
<protein>
    <recommendedName>
        <fullName evidence="2">A-kinase anchor protein 7-like phosphoesterase domain-containing protein</fullName>
    </recommendedName>
</protein>
<dbReference type="AlphaFoldDB" id="A0A151GN49"/>
<dbReference type="InterPro" id="IPR009210">
    <property type="entry name" value="ASCC1"/>
</dbReference>
<dbReference type="Gene3D" id="3.90.1140.10">
    <property type="entry name" value="Cyclic phosphodiesterase"/>
    <property type="match status" value="1"/>
</dbReference>
<organism evidence="3 4">
    <name type="scientific">Drechmeria coniospora</name>
    <name type="common">Nematophagous fungus</name>
    <name type="synonym">Meria coniospora</name>
    <dbReference type="NCBI Taxonomy" id="98403"/>
    <lineage>
        <taxon>Eukaryota</taxon>
        <taxon>Fungi</taxon>
        <taxon>Dikarya</taxon>
        <taxon>Ascomycota</taxon>
        <taxon>Pezizomycotina</taxon>
        <taxon>Sordariomycetes</taxon>
        <taxon>Hypocreomycetidae</taxon>
        <taxon>Hypocreales</taxon>
        <taxon>Ophiocordycipitaceae</taxon>
        <taxon>Drechmeria</taxon>
    </lineage>
</organism>
<evidence type="ECO:0000313" key="3">
    <source>
        <dbReference type="EMBL" id="KYK58422.1"/>
    </source>
</evidence>
<dbReference type="GO" id="GO:0006355">
    <property type="term" value="P:regulation of DNA-templated transcription"/>
    <property type="evidence" value="ECO:0007669"/>
    <property type="project" value="TreeGrafter"/>
</dbReference>
<dbReference type="EMBL" id="LAYC01000002">
    <property type="protein sequence ID" value="KYK58422.1"/>
    <property type="molecule type" value="Genomic_DNA"/>
</dbReference>
<evidence type="ECO:0000313" key="4">
    <source>
        <dbReference type="Proteomes" id="UP000076580"/>
    </source>
</evidence>
<dbReference type="STRING" id="98403.A0A151GN49"/>
<dbReference type="InterPro" id="IPR019510">
    <property type="entry name" value="AKAP7-like_phosphoesterase"/>
</dbReference>
<dbReference type="RefSeq" id="XP_040657774.1">
    <property type="nucleotide sequence ID" value="XM_040802741.1"/>
</dbReference>
<sequence>MPPPTHFLCIPLSSPSLARSWASFRADVAGTEAYGVPEDAVRPLGTLHLTLGVMRLERDSLARAVEVLEGLRPREVLEALRAERRPSSSNSLSFSASSSASSSSSGTLRLPVTMRGLHAMPAASRATVLYAPPADGEGLLRGFCDRLRASFLSSGLMVKEDRPLLLHATVVNTIYSKAGPKGGRGGRGRNRPRLVMDARELLRRYDDHIWAEDLTVTKIALCRMGAKAVEGSDGDQAYEVEAETEM</sequence>